<keyword evidence="2 4" id="KW-0808">Transferase</keyword>
<comment type="caution">
    <text evidence="4">The sequence shown here is derived from an EMBL/GenBank/DDBJ whole genome shotgun (WGS) entry which is preliminary data.</text>
</comment>
<dbReference type="PANTHER" id="PTHR30481">
    <property type="entry name" value="DNA ADENINE METHYLASE"/>
    <property type="match status" value="1"/>
</dbReference>
<proteinExistence type="predicted"/>
<evidence type="ECO:0000256" key="1">
    <source>
        <dbReference type="ARBA" id="ARBA00022603"/>
    </source>
</evidence>
<reference evidence="4" key="1">
    <citation type="submission" date="2022-01" db="EMBL/GenBank/DDBJ databases">
        <title>Colwellia maritima, isolated from seawater.</title>
        <authorList>
            <person name="Kristyanto S."/>
            <person name="Jung J."/>
            <person name="Jeon C.O."/>
        </authorList>
    </citation>
    <scope>NUCLEOTIDE SEQUENCE</scope>
    <source>
        <strain evidence="4">MSW7</strain>
    </source>
</reference>
<dbReference type="Pfam" id="PF02086">
    <property type="entry name" value="MethyltransfD12"/>
    <property type="match status" value="1"/>
</dbReference>
<dbReference type="NCBIfam" id="TIGR00571">
    <property type="entry name" value="dam"/>
    <property type="match status" value="1"/>
</dbReference>
<dbReference type="GO" id="GO:0009007">
    <property type="term" value="F:site-specific DNA-methyltransferase (adenine-specific) activity"/>
    <property type="evidence" value="ECO:0007669"/>
    <property type="project" value="UniProtKB-EC"/>
</dbReference>
<gene>
    <name evidence="4" type="ORF">L3081_24890</name>
</gene>
<evidence type="ECO:0000313" key="5">
    <source>
        <dbReference type="Proteomes" id="UP001139646"/>
    </source>
</evidence>
<dbReference type="EMBL" id="JAKKSL010000007">
    <property type="protein sequence ID" value="MCI2286062.1"/>
    <property type="molecule type" value="Genomic_DNA"/>
</dbReference>
<dbReference type="PANTHER" id="PTHR30481:SF3">
    <property type="entry name" value="DNA ADENINE METHYLASE"/>
    <property type="match status" value="1"/>
</dbReference>
<keyword evidence="3" id="KW-0949">S-adenosyl-L-methionine</keyword>
<keyword evidence="1 4" id="KW-0489">Methyltransferase</keyword>
<dbReference type="InterPro" id="IPR012327">
    <property type="entry name" value="MeTrfase_D12"/>
</dbReference>
<dbReference type="GO" id="GO:0032259">
    <property type="term" value="P:methylation"/>
    <property type="evidence" value="ECO:0007669"/>
    <property type="project" value="UniProtKB-KW"/>
</dbReference>
<dbReference type="Proteomes" id="UP001139646">
    <property type="component" value="Unassembled WGS sequence"/>
</dbReference>
<organism evidence="4 5">
    <name type="scientific">Colwellia maritima</name>
    <dbReference type="NCBI Taxonomy" id="2912588"/>
    <lineage>
        <taxon>Bacteria</taxon>
        <taxon>Pseudomonadati</taxon>
        <taxon>Pseudomonadota</taxon>
        <taxon>Gammaproteobacteria</taxon>
        <taxon>Alteromonadales</taxon>
        <taxon>Colwelliaceae</taxon>
        <taxon>Colwellia</taxon>
    </lineage>
</organism>
<dbReference type="InterPro" id="IPR012263">
    <property type="entry name" value="M_m6A_EcoRV"/>
</dbReference>
<keyword evidence="5" id="KW-1185">Reference proteome</keyword>
<evidence type="ECO:0000313" key="4">
    <source>
        <dbReference type="EMBL" id="MCI2286062.1"/>
    </source>
</evidence>
<evidence type="ECO:0000256" key="3">
    <source>
        <dbReference type="ARBA" id="ARBA00022691"/>
    </source>
</evidence>
<dbReference type="PIRSF" id="PIRSF000398">
    <property type="entry name" value="M_m6A_EcoRV"/>
    <property type="match status" value="1"/>
</dbReference>
<sequence length="256" mass="29125">MLPQGKVLCDFFVGSGVTMLNTDFERYILSDINPHLIRLYKTLQERPGELIDLVDSAFTQRNNESDVYYQARKEFNRHTDISDPTGMLRSSLLVWLNRHGYNGLMRLNGKGELNVPFGSYKAVHAPLSEMEVFAQKAKRATFYCRDYAQSFIATRHLKSHTVYLDPPYAEENKKKKVFTGYAGNRFDLKDQVRLTGFAKRRGIKTGGGVVISNHDTEVTRALYKDAVELASFTVHRSISCNTKGRVKANELLARFG</sequence>
<accession>A0ABS9X8E7</accession>
<dbReference type="EC" id="2.1.1.72" evidence="4"/>
<name>A0ABS9X8E7_9GAMM</name>
<evidence type="ECO:0000256" key="2">
    <source>
        <dbReference type="ARBA" id="ARBA00022679"/>
    </source>
</evidence>
<protein>
    <submittedName>
        <fullName evidence="4">Dam family site-specific DNA-(Adenine-N6)-methyltransferase</fullName>
        <ecNumber evidence="4">2.1.1.72</ecNumber>
    </submittedName>
</protein>